<evidence type="ECO:0000256" key="2">
    <source>
        <dbReference type="PROSITE-ProRule" id="PRU00703"/>
    </source>
</evidence>
<proteinExistence type="predicted"/>
<dbReference type="PANTHER" id="PTHR43080:SF29">
    <property type="entry name" value="OS02G0818000 PROTEIN"/>
    <property type="match status" value="1"/>
</dbReference>
<sequence length="225" mass="24585">MNTTVKDVMTTHVVAVRLNATYKDMAARLREFRVSAFPVLDDDDKVIGVVSEADLLTKEALEFAPAHGLIGGILHGREYSKAAAVTAADLMTTPPVTIGPYETVLHAARLMYSRKVKRLPVVDEEGRLIGIVSRADVLSVFSRLDADIRRDIIDNVIVGTVLTDPARFTVDVTDGVVTVTGEPENASVGHDMIEEIRHVEGVVAVRDRLQYPPDQRPAVLSGTRF</sequence>
<dbReference type="InterPro" id="IPR017080">
    <property type="entry name" value="UCP036990_CBS_BON"/>
</dbReference>
<feature type="domain" description="CBS" evidence="4">
    <location>
        <begin position="9"/>
        <end position="65"/>
    </location>
</feature>
<comment type="caution">
    <text evidence="5">The sequence shown here is derived from an EMBL/GenBank/DDBJ whole genome shotgun (WGS) entry which is preliminary data.</text>
</comment>
<dbReference type="PANTHER" id="PTHR43080">
    <property type="entry name" value="CBS DOMAIN-CONTAINING PROTEIN CBSX3, MITOCHONDRIAL"/>
    <property type="match status" value="1"/>
</dbReference>
<accession>A0A6P2BYG6</accession>
<dbReference type="RefSeq" id="WP_145853830.1">
    <property type="nucleotide sequence ID" value="NZ_RPFW01000003.1"/>
</dbReference>
<dbReference type="InterPro" id="IPR007055">
    <property type="entry name" value="BON_dom"/>
</dbReference>
<dbReference type="PROSITE" id="PS50914">
    <property type="entry name" value="BON"/>
    <property type="match status" value="1"/>
</dbReference>
<dbReference type="PIRSF" id="PIRSF036990">
    <property type="entry name" value="UCP036990_CBS_BON"/>
    <property type="match status" value="1"/>
</dbReference>
<gene>
    <name evidence="5" type="ORF">EAS64_16145</name>
</gene>
<keyword evidence="6" id="KW-1185">Reference proteome</keyword>
<organism evidence="5 6">
    <name type="scientific">Trebonia kvetii</name>
    <dbReference type="NCBI Taxonomy" id="2480626"/>
    <lineage>
        <taxon>Bacteria</taxon>
        <taxon>Bacillati</taxon>
        <taxon>Actinomycetota</taxon>
        <taxon>Actinomycetes</taxon>
        <taxon>Streptosporangiales</taxon>
        <taxon>Treboniaceae</taxon>
        <taxon>Trebonia</taxon>
    </lineage>
</organism>
<dbReference type="Pfam" id="PF00571">
    <property type="entry name" value="CBS"/>
    <property type="match status" value="2"/>
</dbReference>
<reference evidence="5 6" key="1">
    <citation type="submission" date="2018-11" db="EMBL/GenBank/DDBJ databases">
        <title>Trebonia kvetii gen.nov., sp.nov., a novel acidophilic actinobacterium, and proposal of the new actinobacterial family Treboniaceae fam. nov.</title>
        <authorList>
            <person name="Rapoport D."/>
            <person name="Sagova-Mareckova M."/>
            <person name="Sedlacek I."/>
            <person name="Provaznik J."/>
            <person name="Kralova S."/>
            <person name="Pavlinic D."/>
            <person name="Benes V."/>
            <person name="Kopecky J."/>
        </authorList>
    </citation>
    <scope>NUCLEOTIDE SEQUENCE [LARGE SCALE GENOMIC DNA]</scope>
    <source>
        <strain evidence="5 6">15Tr583</strain>
    </source>
</reference>
<evidence type="ECO:0000259" key="3">
    <source>
        <dbReference type="PROSITE" id="PS50914"/>
    </source>
</evidence>
<evidence type="ECO:0000313" key="6">
    <source>
        <dbReference type="Proteomes" id="UP000460272"/>
    </source>
</evidence>
<dbReference type="InterPro" id="IPR051257">
    <property type="entry name" value="Diverse_CBS-Domain"/>
</dbReference>
<dbReference type="EMBL" id="RPFW01000003">
    <property type="protein sequence ID" value="TVZ03960.1"/>
    <property type="molecule type" value="Genomic_DNA"/>
</dbReference>
<protein>
    <submittedName>
        <fullName evidence="5">CBS domain-containing protein</fullName>
    </submittedName>
</protein>
<dbReference type="InterPro" id="IPR046342">
    <property type="entry name" value="CBS_dom_sf"/>
</dbReference>
<name>A0A6P2BYG6_9ACTN</name>
<feature type="domain" description="BON" evidence="3">
    <location>
        <begin position="144"/>
        <end position="213"/>
    </location>
</feature>
<dbReference type="OrthoDB" id="2111978at2"/>
<dbReference type="SUPFAM" id="SSF54631">
    <property type="entry name" value="CBS-domain pair"/>
    <property type="match status" value="1"/>
</dbReference>
<dbReference type="PROSITE" id="PS51371">
    <property type="entry name" value="CBS"/>
    <property type="match status" value="2"/>
</dbReference>
<dbReference type="InterPro" id="IPR000644">
    <property type="entry name" value="CBS_dom"/>
</dbReference>
<dbReference type="Pfam" id="PF04972">
    <property type="entry name" value="BON"/>
    <property type="match status" value="1"/>
</dbReference>
<dbReference type="CDD" id="cd04586">
    <property type="entry name" value="CBS_pair_BON_assoc"/>
    <property type="match status" value="1"/>
</dbReference>
<dbReference type="Gene3D" id="3.10.580.10">
    <property type="entry name" value="CBS-domain"/>
    <property type="match status" value="1"/>
</dbReference>
<dbReference type="Proteomes" id="UP000460272">
    <property type="component" value="Unassembled WGS sequence"/>
</dbReference>
<evidence type="ECO:0000256" key="1">
    <source>
        <dbReference type="ARBA" id="ARBA00023122"/>
    </source>
</evidence>
<dbReference type="SMART" id="SM00116">
    <property type="entry name" value="CBS"/>
    <property type="match status" value="2"/>
</dbReference>
<feature type="domain" description="CBS" evidence="4">
    <location>
        <begin position="91"/>
        <end position="148"/>
    </location>
</feature>
<evidence type="ECO:0000313" key="5">
    <source>
        <dbReference type="EMBL" id="TVZ03960.1"/>
    </source>
</evidence>
<dbReference type="AlphaFoldDB" id="A0A6P2BYG6"/>
<keyword evidence="1 2" id="KW-0129">CBS domain</keyword>
<evidence type="ECO:0000259" key="4">
    <source>
        <dbReference type="PROSITE" id="PS51371"/>
    </source>
</evidence>